<feature type="region of interest" description="Disordered" evidence="1">
    <location>
        <begin position="99"/>
        <end position="269"/>
    </location>
</feature>
<dbReference type="AlphaFoldDB" id="A0A8J5NBF3"/>
<dbReference type="Pfam" id="PF12937">
    <property type="entry name" value="F-box-like"/>
    <property type="match status" value="1"/>
</dbReference>
<feature type="compositionally biased region" description="Polar residues" evidence="1">
    <location>
        <begin position="217"/>
        <end position="227"/>
    </location>
</feature>
<dbReference type="SUPFAM" id="SSF52047">
    <property type="entry name" value="RNI-like"/>
    <property type="match status" value="1"/>
</dbReference>
<feature type="compositionally biased region" description="Low complexity" evidence="1">
    <location>
        <begin position="129"/>
        <end position="140"/>
    </location>
</feature>
<protein>
    <submittedName>
        <fullName evidence="3">Putative F-box domain-containing protein 3</fullName>
    </submittedName>
</protein>
<feature type="domain" description="F-box" evidence="2">
    <location>
        <begin position="27"/>
        <end position="65"/>
    </location>
</feature>
<feature type="compositionally biased region" description="Basic and acidic residues" evidence="1">
    <location>
        <begin position="99"/>
        <end position="114"/>
    </location>
</feature>
<dbReference type="EMBL" id="JAHLQT010003582">
    <property type="protein sequence ID" value="KAG7176381.1"/>
    <property type="molecule type" value="Genomic_DNA"/>
</dbReference>
<organism evidence="3 4">
    <name type="scientific">Homarus americanus</name>
    <name type="common">American lobster</name>
    <dbReference type="NCBI Taxonomy" id="6706"/>
    <lineage>
        <taxon>Eukaryota</taxon>
        <taxon>Metazoa</taxon>
        <taxon>Ecdysozoa</taxon>
        <taxon>Arthropoda</taxon>
        <taxon>Crustacea</taxon>
        <taxon>Multicrustacea</taxon>
        <taxon>Malacostraca</taxon>
        <taxon>Eumalacostraca</taxon>
        <taxon>Eucarida</taxon>
        <taxon>Decapoda</taxon>
        <taxon>Pleocyemata</taxon>
        <taxon>Astacidea</taxon>
        <taxon>Nephropoidea</taxon>
        <taxon>Nephropidae</taxon>
        <taxon>Homarus</taxon>
    </lineage>
</organism>
<evidence type="ECO:0000259" key="2">
    <source>
        <dbReference type="Pfam" id="PF12937"/>
    </source>
</evidence>
<reference evidence="3" key="1">
    <citation type="journal article" date="2021" name="Sci. Adv.">
        <title>The American lobster genome reveals insights on longevity, neural, and immune adaptations.</title>
        <authorList>
            <person name="Polinski J.M."/>
            <person name="Zimin A.V."/>
            <person name="Clark K.F."/>
            <person name="Kohn A.B."/>
            <person name="Sadowski N."/>
            <person name="Timp W."/>
            <person name="Ptitsyn A."/>
            <person name="Khanna P."/>
            <person name="Romanova D.Y."/>
            <person name="Williams P."/>
            <person name="Greenwood S.J."/>
            <person name="Moroz L.L."/>
            <person name="Walt D.R."/>
            <person name="Bodnar A.G."/>
        </authorList>
    </citation>
    <scope>NUCLEOTIDE SEQUENCE</scope>
    <source>
        <strain evidence="3">GMGI-L3</strain>
    </source>
</reference>
<dbReference type="InterPro" id="IPR032675">
    <property type="entry name" value="LRR_dom_sf"/>
</dbReference>
<dbReference type="InterPro" id="IPR036047">
    <property type="entry name" value="F-box-like_dom_sf"/>
</dbReference>
<dbReference type="Proteomes" id="UP000747542">
    <property type="component" value="Unassembled WGS sequence"/>
</dbReference>
<feature type="compositionally biased region" description="Basic and acidic residues" evidence="1">
    <location>
        <begin position="253"/>
        <end position="269"/>
    </location>
</feature>
<dbReference type="InterPro" id="IPR052283">
    <property type="entry name" value="GenomicStab_NeuMorph_Reg"/>
</dbReference>
<dbReference type="InterPro" id="IPR001810">
    <property type="entry name" value="F-box_dom"/>
</dbReference>
<evidence type="ECO:0000256" key="1">
    <source>
        <dbReference type="SAM" id="MobiDB-lite"/>
    </source>
</evidence>
<evidence type="ECO:0000313" key="4">
    <source>
        <dbReference type="Proteomes" id="UP000747542"/>
    </source>
</evidence>
<feature type="compositionally biased region" description="Basic and acidic residues" evidence="1">
    <location>
        <begin position="235"/>
        <end position="244"/>
    </location>
</feature>
<name>A0A8J5NBF3_HOMAM</name>
<proteinExistence type="predicted"/>
<feature type="compositionally biased region" description="Basic and acidic residues" evidence="1">
    <location>
        <begin position="143"/>
        <end position="154"/>
    </location>
</feature>
<sequence length="564" mass="64161">MYPTFFQSHTRSRSQYFLRDLSQSYRVLVRVFKYLSVKDLLMASRVCLLWRDLAYSPSLWGTVRLRNVCVRDWHELARFLERRNTRNIDLRKMVFREKQSQENIKNNKEEREELSAPSGEQSVELGEITVSCPSTPSSVSKGLSEREKDTKENESADDTCTSESPRDKNMKGSPWEIKQGASLNASPKMKTQDKTRGTISGSDGQEEDTAEVVPSPDSLTQKSTSETDGVAEIQDMQKFEKDEEKMECDDDEAPAKKRERITKGVQEKDSGEELRTMHCLRSVILPHCEGEVLQMMLTSCKYLTKVCATEFRSASGTAKFDPAYLMEAPDLEELRIGSSRGFCLTTNFNFIKLQKLRVLVMRGLSGTSWPYLGTNLMSLHVGPVKNFSAQTWSNIGSMRNLRALWLEDGGYVNDAIIFDALSRLYKLRRLCLFNFTVGPKLGYALKKIFPLERLFVLPAPSEDGDISTQHGNMLALTETLRHVDEIVWAIRTQDIQSHCEIDHIEMCPTKAKMYSGFTSSDDGSANLWTLQRLETVVKRHLPRTKVRILKLDTTAATRMAMSTL</sequence>
<accession>A0A8J5NBF3</accession>
<keyword evidence="4" id="KW-1185">Reference proteome</keyword>
<dbReference type="SUPFAM" id="SSF81383">
    <property type="entry name" value="F-box domain"/>
    <property type="match status" value="1"/>
</dbReference>
<comment type="caution">
    <text evidence="3">The sequence shown here is derived from an EMBL/GenBank/DDBJ whole genome shotgun (WGS) entry which is preliminary data.</text>
</comment>
<dbReference type="PANTHER" id="PTHR15739:SF5">
    <property type="entry name" value="LD23158P"/>
    <property type="match status" value="1"/>
</dbReference>
<dbReference type="PANTHER" id="PTHR15739">
    <property type="entry name" value="ZINC FINGER PROTEIN"/>
    <property type="match status" value="1"/>
</dbReference>
<gene>
    <name evidence="3" type="ORF">Hamer_G009187</name>
</gene>
<dbReference type="Gene3D" id="3.80.10.10">
    <property type="entry name" value="Ribonuclease Inhibitor"/>
    <property type="match status" value="2"/>
</dbReference>
<evidence type="ECO:0000313" key="3">
    <source>
        <dbReference type="EMBL" id="KAG7176381.1"/>
    </source>
</evidence>